<evidence type="ECO:0000256" key="6">
    <source>
        <dbReference type="ARBA" id="ARBA00023136"/>
    </source>
</evidence>
<keyword evidence="9" id="KW-1133">Transmembrane helix</keyword>
<keyword evidence="4 7" id="KW-0812">Transmembrane</keyword>
<proteinExistence type="inferred from homology"/>
<evidence type="ECO:0000256" key="1">
    <source>
        <dbReference type="ARBA" id="ARBA00004141"/>
    </source>
</evidence>
<evidence type="ECO:0000256" key="8">
    <source>
        <dbReference type="RuleBase" id="RU000488"/>
    </source>
</evidence>
<comment type="caution">
    <text evidence="10">The sequence shown here is derived from an EMBL/GenBank/DDBJ whole genome shotgun (WGS) entry which is preliminary data.</text>
</comment>
<reference evidence="10" key="1">
    <citation type="submission" date="2019-03" db="EMBL/GenBank/DDBJ databases">
        <title>Improved annotation for the trematode Fasciola hepatica.</title>
        <authorList>
            <person name="Choi Y.-J."/>
            <person name="Martin J."/>
            <person name="Mitreva M."/>
        </authorList>
    </citation>
    <scope>NUCLEOTIDE SEQUENCE [LARGE SCALE GENOMIC DNA]</scope>
</reference>
<organism evidence="10 11">
    <name type="scientific">Fasciola hepatica</name>
    <name type="common">Liver fluke</name>
    <dbReference type="NCBI Taxonomy" id="6192"/>
    <lineage>
        <taxon>Eukaryota</taxon>
        <taxon>Metazoa</taxon>
        <taxon>Spiralia</taxon>
        <taxon>Lophotrochozoa</taxon>
        <taxon>Platyhelminthes</taxon>
        <taxon>Trematoda</taxon>
        <taxon>Digenea</taxon>
        <taxon>Plagiorchiida</taxon>
        <taxon>Echinostomata</taxon>
        <taxon>Echinostomatoidea</taxon>
        <taxon>Fasciolidae</taxon>
        <taxon>Fasciola</taxon>
    </lineage>
</organism>
<evidence type="ECO:0000256" key="3">
    <source>
        <dbReference type="ARBA" id="ARBA00022448"/>
    </source>
</evidence>
<evidence type="ECO:0000256" key="5">
    <source>
        <dbReference type="ARBA" id="ARBA00022737"/>
    </source>
</evidence>
<dbReference type="AlphaFoldDB" id="A0A4E0S1U2"/>
<comment type="subcellular location">
    <subcellularLocation>
        <location evidence="1">Membrane</location>
        <topology evidence="1">Multi-pass membrane protein</topology>
    </subcellularLocation>
</comment>
<sequence>MLNPVRDSVAEIKKKSTLNSKKCEPLVRAEWARFICGGIAGTVSRTLTAPIDRLKVLRQMCVPEVAGKNVIQSWRFMVVEGGIPSLWRGNGVNVLKNCPESAIRFGMHGWLKSVLFPEVQGQLRPEQRLLVAGLAGATSLTCTYPVEILKTRMALRKTTDPKSIASCVRRVYKQGGLRGFYRGYKISMLSYVPYSGMELAIYELLKRRYLDYREKSRRLHGQRPAGSLIPPYVTIGLVTTSCCIPILIVYPANLLRTRFQASENPRAGPVWPAFLEIWRRSGLRGLYQGMGASLSKTLPSVCITYVVFEFCSELMRVPGLGSR</sequence>
<accession>A0A4E0S1U2</accession>
<keyword evidence="11" id="KW-1185">Reference proteome</keyword>
<evidence type="ECO:0000256" key="9">
    <source>
        <dbReference type="SAM" id="Phobius"/>
    </source>
</evidence>
<dbReference type="Proteomes" id="UP000230066">
    <property type="component" value="Unassembled WGS sequence"/>
</dbReference>
<keyword evidence="6 7" id="KW-0472">Membrane</keyword>
<dbReference type="InterPro" id="IPR002067">
    <property type="entry name" value="MCP"/>
</dbReference>
<evidence type="ECO:0000313" key="11">
    <source>
        <dbReference type="Proteomes" id="UP000230066"/>
    </source>
</evidence>
<evidence type="ECO:0000313" key="10">
    <source>
        <dbReference type="EMBL" id="THD26852.1"/>
    </source>
</evidence>
<dbReference type="Pfam" id="PF00153">
    <property type="entry name" value="Mito_carr"/>
    <property type="match status" value="3"/>
</dbReference>
<dbReference type="PRINTS" id="PR00926">
    <property type="entry name" value="MITOCARRIER"/>
</dbReference>
<feature type="transmembrane region" description="Helical" evidence="9">
    <location>
        <begin position="229"/>
        <end position="250"/>
    </location>
</feature>
<gene>
    <name evidence="10" type="ORF">D915_002252</name>
</gene>
<evidence type="ECO:0000256" key="7">
    <source>
        <dbReference type="PROSITE-ProRule" id="PRU00282"/>
    </source>
</evidence>
<feature type="repeat" description="Solcar" evidence="7">
    <location>
        <begin position="127"/>
        <end position="208"/>
    </location>
</feature>
<dbReference type="SUPFAM" id="SSF103506">
    <property type="entry name" value="Mitochondrial carrier"/>
    <property type="match status" value="1"/>
</dbReference>
<feature type="repeat" description="Solcar" evidence="7">
    <location>
        <begin position="227"/>
        <end position="314"/>
    </location>
</feature>
<feature type="repeat" description="Solcar" evidence="7">
    <location>
        <begin position="28"/>
        <end position="114"/>
    </location>
</feature>
<dbReference type="InterPro" id="IPR018108">
    <property type="entry name" value="MCP_transmembrane"/>
</dbReference>
<evidence type="ECO:0000256" key="4">
    <source>
        <dbReference type="ARBA" id="ARBA00022692"/>
    </source>
</evidence>
<dbReference type="PROSITE" id="PS50920">
    <property type="entry name" value="SOLCAR"/>
    <property type="match status" value="3"/>
</dbReference>
<dbReference type="InterPro" id="IPR023395">
    <property type="entry name" value="MCP_dom_sf"/>
</dbReference>
<keyword evidence="3 8" id="KW-0813">Transport</keyword>
<dbReference type="PANTHER" id="PTHR24089">
    <property type="entry name" value="SOLUTE CARRIER FAMILY 25"/>
    <property type="match status" value="1"/>
</dbReference>
<dbReference type="Gene3D" id="1.50.40.10">
    <property type="entry name" value="Mitochondrial carrier domain"/>
    <property type="match status" value="1"/>
</dbReference>
<dbReference type="EMBL" id="JXXN02000608">
    <property type="protein sequence ID" value="THD26852.1"/>
    <property type="molecule type" value="Genomic_DNA"/>
</dbReference>
<evidence type="ECO:0000256" key="2">
    <source>
        <dbReference type="ARBA" id="ARBA00006375"/>
    </source>
</evidence>
<keyword evidence="5" id="KW-0677">Repeat</keyword>
<comment type="similarity">
    <text evidence="2 8">Belongs to the mitochondrial carrier (TC 2.A.29) family.</text>
</comment>
<protein>
    <submittedName>
        <fullName evidence="10">Calcium-binding mitochondrial carrier protein SCaMC-3</fullName>
    </submittedName>
</protein>
<name>A0A4E0S1U2_FASHE</name>
<dbReference type="GO" id="GO:0055085">
    <property type="term" value="P:transmembrane transport"/>
    <property type="evidence" value="ECO:0007669"/>
    <property type="project" value="InterPro"/>
</dbReference>
<dbReference type="GO" id="GO:0016020">
    <property type="term" value="C:membrane"/>
    <property type="evidence" value="ECO:0007669"/>
    <property type="project" value="UniProtKB-SubCell"/>
</dbReference>